<keyword evidence="5" id="KW-1185">Reference proteome</keyword>
<evidence type="ECO:0000256" key="2">
    <source>
        <dbReference type="ARBA" id="ARBA00034247"/>
    </source>
</evidence>
<dbReference type="SMART" id="SM00267">
    <property type="entry name" value="GGDEF"/>
    <property type="match status" value="1"/>
</dbReference>
<dbReference type="PANTHER" id="PTHR45138:SF9">
    <property type="entry name" value="DIGUANYLATE CYCLASE DGCM-RELATED"/>
    <property type="match status" value="1"/>
</dbReference>
<dbReference type="InterPro" id="IPR029787">
    <property type="entry name" value="Nucleotide_cyclase"/>
</dbReference>
<evidence type="ECO:0000313" key="4">
    <source>
        <dbReference type="EMBL" id="MBB5535341.1"/>
    </source>
</evidence>
<dbReference type="Gene3D" id="3.30.70.270">
    <property type="match status" value="1"/>
</dbReference>
<dbReference type="GO" id="GO:0052621">
    <property type="term" value="F:diguanylate cyclase activity"/>
    <property type="evidence" value="ECO:0007669"/>
    <property type="project" value="UniProtKB-EC"/>
</dbReference>
<gene>
    <name evidence="4" type="ORF">GGD55_002035</name>
</gene>
<dbReference type="Proteomes" id="UP000585507">
    <property type="component" value="Unassembled WGS sequence"/>
</dbReference>
<dbReference type="SUPFAM" id="SSF55073">
    <property type="entry name" value="Nucleotide cyclase"/>
    <property type="match status" value="1"/>
</dbReference>
<dbReference type="InterPro" id="IPR000160">
    <property type="entry name" value="GGDEF_dom"/>
</dbReference>
<dbReference type="InterPro" id="IPR050469">
    <property type="entry name" value="Diguanylate_Cyclase"/>
</dbReference>
<dbReference type="NCBIfam" id="TIGR00254">
    <property type="entry name" value="GGDEF"/>
    <property type="match status" value="1"/>
</dbReference>
<sequence length="302" mass="34201">MDDIAASLASLTDDTEVLIALYDHDDRLRYANRAFRSTFHLDDGETPLWPDLMRRNQALGRGTVISVPDFEAWVVSAQSRRGKVPFRAFETDVVGGRWLWMTETVDRNGWMLCIANDITHLRADERTLRQDRDFALKASQTDELTGISNRRYMMSKLEEMVQRQAAVGAGRGCICILDIDFFKGINDLYGHQTGDDILLDFARRVHPVVRRHDCFGRVGGEEFMLIFPDTTLPEGRKIVDRVLDKVRTARPLPSAPQFFYTCSAGIAVLEPGDTARSLYSRADAALYEAKHSGRDRIAVSLR</sequence>
<dbReference type="PANTHER" id="PTHR45138">
    <property type="entry name" value="REGULATORY COMPONENTS OF SENSORY TRANSDUCTION SYSTEM"/>
    <property type="match status" value="1"/>
</dbReference>
<comment type="caution">
    <text evidence="4">The sequence shown here is derived from an EMBL/GenBank/DDBJ whole genome shotgun (WGS) entry which is preliminary data.</text>
</comment>
<comment type="catalytic activity">
    <reaction evidence="2">
        <text>2 GTP = 3',3'-c-di-GMP + 2 diphosphate</text>
        <dbReference type="Rhea" id="RHEA:24898"/>
        <dbReference type="ChEBI" id="CHEBI:33019"/>
        <dbReference type="ChEBI" id="CHEBI:37565"/>
        <dbReference type="ChEBI" id="CHEBI:58805"/>
        <dbReference type="EC" id="2.7.7.65"/>
    </reaction>
</comment>
<evidence type="ECO:0000256" key="1">
    <source>
        <dbReference type="ARBA" id="ARBA00012528"/>
    </source>
</evidence>
<accession>A0A7W8X864</accession>
<dbReference type="FunFam" id="3.30.70.270:FF:000001">
    <property type="entry name" value="Diguanylate cyclase domain protein"/>
    <property type="match status" value="1"/>
</dbReference>
<reference evidence="4 5" key="1">
    <citation type="submission" date="2020-08" db="EMBL/GenBank/DDBJ databases">
        <title>Genomic Encyclopedia of Type Strains, Phase IV (KMG-V): Genome sequencing to study the core and pangenomes of soil and plant-associated prokaryotes.</title>
        <authorList>
            <person name="Whitman W."/>
        </authorList>
    </citation>
    <scope>NUCLEOTIDE SEQUENCE [LARGE SCALE GENOMIC DNA]</scope>
    <source>
        <strain evidence="4 5">SEMIA 4084</strain>
    </source>
</reference>
<organism evidence="4 5">
    <name type="scientific">Rhizobium giardinii</name>
    <dbReference type="NCBI Taxonomy" id="56731"/>
    <lineage>
        <taxon>Bacteria</taxon>
        <taxon>Pseudomonadati</taxon>
        <taxon>Pseudomonadota</taxon>
        <taxon>Alphaproteobacteria</taxon>
        <taxon>Hyphomicrobiales</taxon>
        <taxon>Rhizobiaceae</taxon>
        <taxon>Rhizobium/Agrobacterium group</taxon>
        <taxon>Rhizobium</taxon>
    </lineage>
</organism>
<dbReference type="RefSeq" id="WP_018327911.1">
    <property type="nucleotide sequence ID" value="NZ_JACHBK010000004.1"/>
</dbReference>
<dbReference type="EMBL" id="JACHBK010000004">
    <property type="protein sequence ID" value="MBB5535341.1"/>
    <property type="molecule type" value="Genomic_DNA"/>
</dbReference>
<evidence type="ECO:0000259" key="3">
    <source>
        <dbReference type="PROSITE" id="PS50887"/>
    </source>
</evidence>
<protein>
    <recommendedName>
        <fullName evidence="1">diguanylate cyclase</fullName>
        <ecNumber evidence="1">2.7.7.65</ecNumber>
    </recommendedName>
</protein>
<dbReference type="EC" id="2.7.7.65" evidence="1"/>
<dbReference type="InterPro" id="IPR043128">
    <property type="entry name" value="Rev_trsase/Diguanyl_cyclase"/>
</dbReference>
<dbReference type="Pfam" id="PF00990">
    <property type="entry name" value="GGDEF"/>
    <property type="match status" value="1"/>
</dbReference>
<dbReference type="AlphaFoldDB" id="A0A7W8X864"/>
<proteinExistence type="predicted"/>
<evidence type="ECO:0000313" key="5">
    <source>
        <dbReference type="Proteomes" id="UP000585507"/>
    </source>
</evidence>
<dbReference type="PROSITE" id="PS50887">
    <property type="entry name" value="GGDEF"/>
    <property type="match status" value="1"/>
</dbReference>
<feature type="domain" description="GGDEF" evidence="3">
    <location>
        <begin position="170"/>
        <end position="302"/>
    </location>
</feature>
<name>A0A7W8X864_9HYPH</name>
<dbReference type="CDD" id="cd01949">
    <property type="entry name" value="GGDEF"/>
    <property type="match status" value="1"/>
</dbReference>